<protein>
    <recommendedName>
        <fullName evidence="5">Cation diffusion facilitator family transporter</fullName>
    </recommendedName>
</protein>
<evidence type="ECO:0000313" key="4">
    <source>
        <dbReference type="Proteomes" id="UP000245021"/>
    </source>
</evidence>
<proteinExistence type="predicted"/>
<gene>
    <name evidence="3" type="ORF">NtB2_01612</name>
</gene>
<evidence type="ECO:0000256" key="2">
    <source>
        <dbReference type="SAM" id="Phobius"/>
    </source>
</evidence>
<feature type="region of interest" description="Disordered" evidence="1">
    <location>
        <begin position="253"/>
        <end position="276"/>
    </location>
</feature>
<evidence type="ECO:0008006" key="5">
    <source>
        <dbReference type="Google" id="ProtNLM"/>
    </source>
</evidence>
<keyword evidence="4" id="KW-1185">Reference proteome</keyword>
<feature type="region of interest" description="Disordered" evidence="1">
    <location>
        <begin position="137"/>
        <end position="170"/>
    </location>
</feature>
<feature type="transmembrane region" description="Helical" evidence="2">
    <location>
        <begin position="428"/>
        <end position="454"/>
    </location>
</feature>
<dbReference type="OrthoDB" id="1086629at2"/>
<feature type="compositionally biased region" description="Basic and acidic residues" evidence="1">
    <location>
        <begin position="264"/>
        <end position="276"/>
    </location>
</feature>
<sequence>MANENALQNEAIKDFDFEAMETELSEQFENQIADLEVIKEQRDKIGTPEGLANAVIAAAVEGFNNNLAQQLGEDFIRNNGGLNLDLSRGAHFQTLDNFSHGKFAEHNAHAGEYRQKYEAMQSNFEKDAQGNIRYHTDRSGKTKENLVKGARTPYDKNRPSGSKERGTDMDHTVSTGELARDPAANLYMSEDTRIAFANSPQNLNEINSSWNRSKGDLSMKDWLYHPNANGQTPKEIWGITDEQEKALIKKDNEARQAKQNAEQPGKDEIEAQGKASRRDEGMRILKGAGKAVLMSLLAGFVKEVLKELIIWLKEKGRKLNTLMNHFKSALSNFISNLKKNLFQSARTAVTTVVTAIFGEVVTVINKAITFLKQSWKTVKDVMTYMKSPKHKRESSAEMMSGISKIVVTGLATVGTIALSEVVGKGLVAVFPALAVGGIADMIGLLISGIVMAIISTLIMKQIDKFIANKLKEGSSKKIIAKQNEILNTQEKQIAVAGAKIEVKSRNIQNFIQQTQENAGAALKRISDNDNIEISKIDFISENKSELDRQQKELDSLSKILDDLL</sequence>
<dbReference type="Proteomes" id="UP000245021">
    <property type="component" value="Unassembled WGS sequence"/>
</dbReference>
<comment type="caution">
    <text evidence="3">The sequence shown here is derived from an EMBL/GenBank/DDBJ whole genome shotgun (WGS) entry which is preliminary data.</text>
</comment>
<feature type="compositionally biased region" description="Basic and acidic residues" evidence="1">
    <location>
        <begin position="137"/>
        <end position="146"/>
    </location>
</feature>
<keyword evidence="2" id="KW-0812">Transmembrane</keyword>
<dbReference type="AlphaFoldDB" id="A0A2R5HHU8"/>
<keyword evidence="2" id="KW-0472">Membrane</keyword>
<dbReference type="RefSeq" id="WP_109246422.1">
    <property type="nucleotide sequence ID" value="NZ_BFFO01000014.1"/>
</dbReference>
<reference evidence="3 4" key="1">
    <citation type="journal article" date="2018" name="Genome Announc.">
        <title>Draft Genome Sequence of Lactococcus sp. Strain NtB2 (JCM 32569), Isolated from the Gut of the Higher Termite Nasutitermes takasagoensis.</title>
        <authorList>
            <person name="Noda S."/>
            <person name="Aihara C."/>
            <person name="Yuki M."/>
            <person name="Ohkuma M."/>
        </authorList>
    </citation>
    <scope>NUCLEOTIDE SEQUENCE [LARGE SCALE GENOMIC DNA]</scope>
    <source>
        <strain evidence="3 4">NtB2</strain>
    </source>
</reference>
<name>A0A2R5HHU8_9LACT</name>
<keyword evidence="2" id="KW-1133">Transmembrane helix</keyword>
<dbReference type="EMBL" id="BFFO01000014">
    <property type="protein sequence ID" value="GBG97466.1"/>
    <property type="molecule type" value="Genomic_DNA"/>
</dbReference>
<evidence type="ECO:0000313" key="3">
    <source>
        <dbReference type="EMBL" id="GBG97466.1"/>
    </source>
</evidence>
<feature type="transmembrane region" description="Helical" evidence="2">
    <location>
        <begin position="401"/>
        <end position="422"/>
    </location>
</feature>
<feature type="compositionally biased region" description="Basic and acidic residues" evidence="1">
    <location>
        <begin position="153"/>
        <end position="170"/>
    </location>
</feature>
<accession>A0A2R5HHU8</accession>
<organism evidence="3 4">
    <name type="scientific">Lactococcus termiticola</name>
    <dbReference type="NCBI Taxonomy" id="2169526"/>
    <lineage>
        <taxon>Bacteria</taxon>
        <taxon>Bacillati</taxon>
        <taxon>Bacillota</taxon>
        <taxon>Bacilli</taxon>
        <taxon>Lactobacillales</taxon>
        <taxon>Streptococcaceae</taxon>
        <taxon>Lactococcus</taxon>
    </lineage>
</organism>
<evidence type="ECO:0000256" key="1">
    <source>
        <dbReference type="SAM" id="MobiDB-lite"/>
    </source>
</evidence>